<dbReference type="Proteomes" id="UP000245946">
    <property type="component" value="Unassembled WGS sequence"/>
</dbReference>
<protein>
    <submittedName>
        <fullName evidence="8">Nucleoporin-domain-containing protein</fullName>
    </submittedName>
</protein>
<dbReference type="InterPro" id="IPR042537">
    <property type="entry name" value="Nucleoporin_Nup155_C_2"/>
</dbReference>
<evidence type="ECO:0000313" key="8">
    <source>
        <dbReference type="EMBL" id="PWN99935.1"/>
    </source>
</evidence>
<evidence type="ECO:0000256" key="5">
    <source>
        <dbReference type="SAM" id="MobiDB-lite"/>
    </source>
</evidence>
<dbReference type="PANTHER" id="PTHR10350:SF6">
    <property type="entry name" value="NUCLEAR PORE COMPLEX PROTEIN NUP155"/>
    <property type="match status" value="1"/>
</dbReference>
<dbReference type="GO" id="GO:0017056">
    <property type="term" value="F:structural constituent of nuclear pore"/>
    <property type="evidence" value="ECO:0007669"/>
    <property type="project" value="InterPro"/>
</dbReference>
<keyword evidence="9" id="KW-1185">Reference proteome</keyword>
<dbReference type="Gene3D" id="1.20.120.1880">
    <property type="entry name" value="Nucleoporin, helical C-terminal domain"/>
    <property type="match status" value="1"/>
</dbReference>
<feature type="domain" description="Nucleoporin Nup133/Nup155-like C-terminal" evidence="6">
    <location>
        <begin position="658"/>
        <end position="1302"/>
    </location>
</feature>
<evidence type="ECO:0000313" key="9">
    <source>
        <dbReference type="Proteomes" id="UP000245946"/>
    </source>
</evidence>
<dbReference type="Gene3D" id="1.25.40.440">
    <property type="entry name" value="Nucleoporin, helical domain, central subdomain"/>
    <property type="match status" value="1"/>
</dbReference>
<proteinExistence type="inferred from homology"/>
<evidence type="ECO:0000256" key="3">
    <source>
        <dbReference type="ARBA" id="ARBA00022448"/>
    </source>
</evidence>
<dbReference type="RefSeq" id="XP_025600214.1">
    <property type="nucleotide sequence ID" value="XM_025740489.1"/>
</dbReference>
<comment type="subcellular location">
    <subcellularLocation>
        <location evidence="1">Nucleus</location>
    </subcellularLocation>
</comment>
<organism evidence="8 9">
    <name type="scientific">Tilletiopsis washingtonensis</name>
    <dbReference type="NCBI Taxonomy" id="58919"/>
    <lineage>
        <taxon>Eukaryota</taxon>
        <taxon>Fungi</taxon>
        <taxon>Dikarya</taxon>
        <taxon>Basidiomycota</taxon>
        <taxon>Ustilaginomycotina</taxon>
        <taxon>Exobasidiomycetes</taxon>
        <taxon>Entylomatales</taxon>
        <taxon>Entylomatales incertae sedis</taxon>
        <taxon>Tilletiopsis</taxon>
    </lineage>
</organism>
<dbReference type="InterPro" id="IPR042533">
    <property type="entry name" value="Nucleoporin_Nup155_C_1"/>
</dbReference>
<dbReference type="GO" id="GO:0006606">
    <property type="term" value="P:protein import into nucleus"/>
    <property type="evidence" value="ECO:0007669"/>
    <property type="project" value="TreeGrafter"/>
</dbReference>
<dbReference type="Pfam" id="PF08801">
    <property type="entry name" value="Nucleoporin_N"/>
    <property type="match status" value="1"/>
</dbReference>
<feature type="domain" description="Nucleoporin Nup133/Nup155-like N-terminal" evidence="7">
    <location>
        <begin position="89"/>
        <end position="396"/>
    </location>
</feature>
<evidence type="ECO:0000256" key="2">
    <source>
        <dbReference type="ARBA" id="ARBA00007373"/>
    </source>
</evidence>
<dbReference type="InterPro" id="IPR014908">
    <property type="entry name" value="Nucleoporin_Nup133/Nup155_N"/>
</dbReference>
<dbReference type="PANTHER" id="PTHR10350">
    <property type="entry name" value="NUCLEAR PORE COMPLEX PROTEIN NUP155"/>
    <property type="match status" value="1"/>
</dbReference>
<reference evidence="8 9" key="1">
    <citation type="journal article" date="2018" name="Mol. Biol. Evol.">
        <title>Broad Genomic Sampling Reveals a Smut Pathogenic Ancestry of the Fungal Clade Ustilaginomycotina.</title>
        <authorList>
            <person name="Kijpornyongpan T."/>
            <person name="Mondo S.J."/>
            <person name="Barry K."/>
            <person name="Sandor L."/>
            <person name="Lee J."/>
            <person name="Lipzen A."/>
            <person name="Pangilinan J."/>
            <person name="LaButti K."/>
            <person name="Hainaut M."/>
            <person name="Henrissat B."/>
            <person name="Grigoriev I.V."/>
            <person name="Spatafora J.W."/>
            <person name="Aime M.C."/>
        </authorList>
    </citation>
    <scope>NUCLEOTIDE SEQUENCE [LARGE SCALE GENOMIC DNA]</scope>
    <source>
        <strain evidence="8 9">MCA 4186</strain>
    </source>
</reference>
<evidence type="ECO:0000259" key="7">
    <source>
        <dbReference type="Pfam" id="PF08801"/>
    </source>
</evidence>
<dbReference type="GO" id="GO:0036228">
    <property type="term" value="P:protein localization to nuclear inner membrane"/>
    <property type="evidence" value="ECO:0007669"/>
    <property type="project" value="TreeGrafter"/>
</dbReference>
<dbReference type="STRING" id="58919.A0A316ZI13"/>
<evidence type="ECO:0000256" key="4">
    <source>
        <dbReference type="ARBA" id="ARBA00023242"/>
    </source>
</evidence>
<feature type="region of interest" description="Disordered" evidence="5">
    <location>
        <begin position="393"/>
        <end position="414"/>
    </location>
</feature>
<dbReference type="Gene3D" id="1.25.40.450">
    <property type="entry name" value="Nucleoporin, helical domain, N-terminal subdomain"/>
    <property type="match status" value="1"/>
</dbReference>
<dbReference type="GeneID" id="37268035"/>
<gene>
    <name evidence="8" type="ORF">FA09DRAFT_304921</name>
</gene>
<dbReference type="InterPro" id="IPR004870">
    <property type="entry name" value="Nucleoporin_Nup155"/>
</dbReference>
<name>A0A316ZI13_9BASI</name>
<dbReference type="Gene3D" id="1.20.58.1780">
    <property type="match status" value="1"/>
</dbReference>
<evidence type="ECO:0000256" key="1">
    <source>
        <dbReference type="ARBA" id="ARBA00004123"/>
    </source>
</evidence>
<dbReference type="OrthoDB" id="338970at2759"/>
<dbReference type="InterPro" id="IPR007187">
    <property type="entry name" value="Nucleoporin_Nup133/Nup155_C"/>
</dbReference>
<dbReference type="EMBL" id="KZ819286">
    <property type="protein sequence ID" value="PWN99935.1"/>
    <property type="molecule type" value="Genomic_DNA"/>
</dbReference>
<keyword evidence="3" id="KW-0813">Transport</keyword>
<comment type="similarity">
    <text evidence="2">Belongs to the non-repetitive/WGA-negative nucleoporin family.</text>
</comment>
<sequence>MSLIAAPAAPAASSGVVAAPASQQPAAASSSQTAAPPPASALFGALERAARTLAGLTQEDERWADLAECLNAAQYAYRVHLAAPWAAIEKRRVLSIPDAVIEASTAAEAHAAQGLFPSISRAWIVIDTRLYLWNYLDGSNGAFESYEHPDSVIQSVGLVKPKSGVFIDAISHILVICTNSSITLLGLAFETGANSAATGPELKLYVTDMSVQTDRVTMSGVRGTDDGRVFCKGSDGNAYEVLYQAAEGWFSAKCSVRNMSTPRFSNLVPTFLQGSRKESLDFLAVDGQRGALYTLHRKAEIEVWVLPKAGAPPTQVARAKDICRQAALMCPNTTLLGAADFAVVWLGVVPPAESRTVHLVALTSKGVRLYFSHSRTRYGAEGPPTCLELLYVRPPPPAGQQGEPSAPGAGPSDYAPTVPSFAGVQHALYGSGTLLAAAPYAPDAAGATDVVLGVARPASSTRLSMPGAITTTGNVGMGMNSNAAVGPEADSATCVLVRGATWDIAEVSRHSPAPAPATGRISPLALQVITHPRVFLVLTSSGLVILTELRPLDTLRSLLETGNVFDQSVHEFFNRYGQAQSCAMALAIASRNSQLLVAPESCLASDSDAAARSTAPRVLSPEAVSHAWRIFFDYGGHPRYDPPPYPSQPPSDGKVTLSGRYHGLTIYLARLIRPFWAQLITRKVTLPGEGERQQPNVAASLLAAAQQDLRSLDEFLTRNAQLFGMGSGSKGRSSSTAPEGEQVAFRAEQTDFDAVRSLLSRTLEAISFILLLIDYQMPRLVARCKPELQTQLAKLTFSDLITTSAGAETARGLVEAIIDSQIAMQVSIDAVADVLQERCGSFCNADDVRLYKALECIRRAKEARDDASRTAALNESAKLLARATKTLPFDKLERICQDYRELQFDLGAIELPLRCAAEWDPHGVARTFRADGMPDTDAMRKPIYEMSLRCYRLVIDTLASLDPKPAGSGSGSVSAQQQAAQRLDVRRADAYAQAQASQDALFHVALYDWLLQRRATDELLRMRTPFIEDYLRSEPVTLERCLLLCDWYVSVGQNFAAAQVYAGLAQSTELPLSLDDRVEYLTKASSNSKSAFAHSHDIVTFTTEVDEKLDVARVQVEVFRAIEENEHIEKAQKDALLKALNGELFDISTLYRDFAEPENMYEVQLMIFHVSDHRDPELVRNAWQALLDEAHNSSEDAPERAYERVASVVVELGKRFLTSEIAFPLDLLTDELERYAFSVRERQRIPAGWAVRTMLTVGAPPEIIYDVLESAFQTKREPWHTHAGLVQLLSSLSTLIRLWLDETLGVTEAGGPRIANALDRDFPAARVETGISAYLAALASLPRHAAPTAERDPEAVATELKQLQERIRRTF</sequence>
<dbReference type="GO" id="GO:0006405">
    <property type="term" value="P:RNA export from nucleus"/>
    <property type="evidence" value="ECO:0007669"/>
    <property type="project" value="TreeGrafter"/>
</dbReference>
<dbReference type="GO" id="GO:0044611">
    <property type="term" value="C:nuclear pore inner ring"/>
    <property type="evidence" value="ECO:0007669"/>
    <property type="project" value="TreeGrafter"/>
</dbReference>
<keyword evidence="4" id="KW-0539">Nucleus</keyword>
<accession>A0A316ZI13</accession>
<evidence type="ECO:0000259" key="6">
    <source>
        <dbReference type="Pfam" id="PF03177"/>
    </source>
</evidence>
<dbReference type="Pfam" id="PF03177">
    <property type="entry name" value="Nucleoporin_C"/>
    <property type="match status" value="1"/>
</dbReference>
<dbReference type="InterPro" id="IPR042538">
    <property type="entry name" value="Nucleoporin_Nup155_C_3"/>
</dbReference>
<dbReference type="GO" id="GO:0000972">
    <property type="term" value="P:transcription-dependent tethering of RNA polymerase II gene DNA at nuclear periphery"/>
    <property type="evidence" value="ECO:0007669"/>
    <property type="project" value="TreeGrafter"/>
</dbReference>